<dbReference type="AlphaFoldDB" id="A0A511JP10"/>
<dbReference type="EMBL" id="BJWH01000021">
    <property type="protein sequence ID" value="GEL99767.1"/>
    <property type="molecule type" value="Genomic_DNA"/>
</dbReference>
<accession>A0A511JP10</accession>
<evidence type="ECO:0000313" key="1">
    <source>
        <dbReference type="EMBL" id="GEL99767.1"/>
    </source>
</evidence>
<keyword evidence="2" id="KW-1185">Reference proteome</keyword>
<dbReference type="Proteomes" id="UP000321049">
    <property type="component" value="Unassembled WGS sequence"/>
</dbReference>
<proteinExistence type="predicted"/>
<comment type="caution">
    <text evidence="1">The sequence shown here is derived from an EMBL/GenBank/DDBJ whole genome shotgun (WGS) entry which is preliminary data.</text>
</comment>
<sequence>MSKSRTGRTRKVSAAAMARRIKELEAASTQPRALPESILNLIDS</sequence>
<organism evidence="1 2">
    <name type="scientific">Cellulomonas terrae</name>
    <dbReference type="NCBI Taxonomy" id="311234"/>
    <lineage>
        <taxon>Bacteria</taxon>
        <taxon>Bacillati</taxon>
        <taxon>Actinomycetota</taxon>
        <taxon>Actinomycetes</taxon>
        <taxon>Micrococcales</taxon>
        <taxon>Cellulomonadaceae</taxon>
        <taxon>Cellulomonas</taxon>
    </lineage>
</organism>
<gene>
    <name evidence="1" type="ORF">CTE05_33140</name>
</gene>
<name>A0A511JP10_9CELL</name>
<dbReference type="RefSeq" id="WP_281286195.1">
    <property type="nucleotide sequence ID" value="NZ_BJWH01000021.1"/>
</dbReference>
<protein>
    <submittedName>
        <fullName evidence="1">Uncharacterized protein</fullName>
    </submittedName>
</protein>
<evidence type="ECO:0000313" key="2">
    <source>
        <dbReference type="Proteomes" id="UP000321049"/>
    </source>
</evidence>
<reference evidence="1 2" key="1">
    <citation type="submission" date="2019-07" db="EMBL/GenBank/DDBJ databases">
        <title>Whole genome shotgun sequence of Cellulomonas terrae NBRC 100819.</title>
        <authorList>
            <person name="Hosoyama A."/>
            <person name="Uohara A."/>
            <person name="Ohji S."/>
            <person name="Ichikawa N."/>
        </authorList>
    </citation>
    <scope>NUCLEOTIDE SEQUENCE [LARGE SCALE GENOMIC DNA]</scope>
    <source>
        <strain evidence="1 2">NBRC 100819</strain>
    </source>
</reference>